<dbReference type="SUPFAM" id="SSF53850">
    <property type="entry name" value="Periplasmic binding protein-like II"/>
    <property type="match status" value="1"/>
</dbReference>
<dbReference type="EMBL" id="UOFN01000012">
    <property type="protein sequence ID" value="VAW73116.1"/>
    <property type="molecule type" value="Genomic_DNA"/>
</dbReference>
<dbReference type="Gene3D" id="3.40.190.290">
    <property type="match status" value="1"/>
</dbReference>
<dbReference type="InterPro" id="IPR005119">
    <property type="entry name" value="LysR_subst-bd"/>
</dbReference>
<organism evidence="2">
    <name type="scientific">hydrothermal vent metagenome</name>
    <dbReference type="NCBI Taxonomy" id="652676"/>
    <lineage>
        <taxon>unclassified sequences</taxon>
        <taxon>metagenomes</taxon>
        <taxon>ecological metagenomes</taxon>
    </lineage>
</organism>
<sequence length="97" mass="10526">AGLPENQWLTEHSSPSHCVLRSDSTITRLKATLMGVGISIQPRTFSATNDALCRLIEGAQIPGHKVWLVYHSDLRGVGRVRAVVDFVSSGIESALSR</sequence>
<feature type="domain" description="LysR substrate-binding" evidence="1">
    <location>
        <begin position="7"/>
        <end position="87"/>
    </location>
</feature>
<accession>A0A3B0YXI8</accession>
<evidence type="ECO:0000313" key="2">
    <source>
        <dbReference type="EMBL" id="VAW73116.1"/>
    </source>
</evidence>
<dbReference type="AlphaFoldDB" id="A0A3B0YXI8"/>
<gene>
    <name evidence="2" type="ORF">MNBD_GAMMA15-2289</name>
</gene>
<evidence type="ECO:0000259" key="1">
    <source>
        <dbReference type="Pfam" id="PF03466"/>
    </source>
</evidence>
<dbReference type="Pfam" id="PF03466">
    <property type="entry name" value="LysR_substrate"/>
    <property type="match status" value="1"/>
</dbReference>
<protein>
    <recommendedName>
        <fullName evidence="1">LysR substrate-binding domain-containing protein</fullName>
    </recommendedName>
</protein>
<reference evidence="2" key="1">
    <citation type="submission" date="2018-06" db="EMBL/GenBank/DDBJ databases">
        <authorList>
            <person name="Zhirakovskaya E."/>
        </authorList>
    </citation>
    <scope>NUCLEOTIDE SEQUENCE</scope>
</reference>
<feature type="non-terminal residue" evidence="2">
    <location>
        <position position="1"/>
    </location>
</feature>
<name>A0A3B0YXI8_9ZZZZ</name>
<proteinExistence type="predicted"/>